<organism evidence="1 2">
    <name type="scientific">Botryobasidium botryosum (strain FD-172 SS1)</name>
    <dbReference type="NCBI Taxonomy" id="930990"/>
    <lineage>
        <taxon>Eukaryota</taxon>
        <taxon>Fungi</taxon>
        <taxon>Dikarya</taxon>
        <taxon>Basidiomycota</taxon>
        <taxon>Agaricomycotina</taxon>
        <taxon>Agaricomycetes</taxon>
        <taxon>Cantharellales</taxon>
        <taxon>Botryobasidiaceae</taxon>
        <taxon>Botryobasidium</taxon>
    </lineage>
</organism>
<gene>
    <name evidence="1" type="ORF">BOTBODRAFT_40198</name>
</gene>
<protein>
    <submittedName>
        <fullName evidence="1">Uncharacterized protein</fullName>
    </submittedName>
</protein>
<dbReference type="AlphaFoldDB" id="A0A067N0M5"/>
<evidence type="ECO:0000313" key="1">
    <source>
        <dbReference type="EMBL" id="KDQ21389.1"/>
    </source>
</evidence>
<dbReference type="HOGENOM" id="CLU_2108636_0_0_1"/>
<proteinExistence type="predicted"/>
<name>A0A067N0M5_BOTB1</name>
<dbReference type="OrthoDB" id="3022201at2759"/>
<reference evidence="2" key="1">
    <citation type="journal article" date="2014" name="Proc. Natl. Acad. Sci. U.S.A.">
        <title>Extensive sampling of basidiomycete genomes demonstrates inadequacy of the white-rot/brown-rot paradigm for wood decay fungi.</title>
        <authorList>
            <person name="Riley R."/>
            <person name="Salamov A.A."/>
            <person name="Brown D.W."/>
            <person name="Nagy L.G."/>
            <person name="Floudas D."/>
            <person name="Held B.W."/>
            <person name="Levasseur A."/>
            <person name="Lombard V."/>
            <person name="Morin E."/>
            <person name="Otillar R."/>
            <person name="Lindquist E.A."/>
            <person name="Sun H."/>
            <person name="LaButti K.M."/>
            <person name="Schmutz J."/>
            <person name="Jabbour D."/>
            <person name="Luo H."/>
            <person name="Baker S.E."/>
            <person name="Pisabarro A.G."/>
            <person name="Walton J.D."/>
            <person name="Blanchette R.A."/>
            <person name="Henrissat B."/>
            <person name="Martin F."/>
            <person name="Cullen D."/>
            <person name="Hibbett D.S."/>
            <person name="Grigoriev I.V."/>
        </authorList>
    </citation>
    <scope>NUCLEOTIDE SEQUENCE [LARGE SCALE GENOMIC DNA]</scope>
    <source>
        <strain evidence="2">FD-172 SS1</strain>
    </source>
</reference>
<evidence type="ECO:0000313" key="2">
    <source>
        <dbReference type="Proteomes" id="UP000027195"/>
    </source>
</evidence>
<sequence>MFSLHTAFSSAQRCLIHTYAWFSTSAYANQLEMKAYIESKVGDFCKVTGLDANGMEIAEIRSTCHAGGYDPNKPPHVMIYVKRGDGTYILQPHPTIAGRSQYSNQDWLTRKVRDG</sequence>
<keyword evidence="2" id="KW-1185">Reference proteome</keyword>
<accession>A0A067N0M5</accession>
<dbReference type="InParanoid" id="A0A067N0M5"/>
<dbReference type="Proteomes" id="UP000027195">
    <property type="component" value="Unassembled WGS sequence"/>
</dbReference>
<dbReference type="EMBL" id="KL198016">
    <property type="protein sequence ID" value="KDQ21389.1"/>
    <property type="molecule type" value="Genomic_DNA"/>
</dbReference>